<dbReference type="GO" id="GO:0016740">
    <property type="term" value="F:transferase activity"/>
    <property type="evidence" value="ECO:0007669"/>
    <property type="project" value="UniProtKB-KW"/>
</dbReference>
<protein>
    <submittedName>
        <fullName evidence="2">Methionyl-tRNA formyltransferase</fullName>
    </submittedName>
</protein>
<dbReference type="Gene3D" id="3.40.50.170">
    <property type="entry name" value="Formyl transferase, N-terminal domain"/>
    <property type="match status" value="1"/>
</dbReference>
<proteinExistence type="predicted"/>
<dbReference type="InterPro" id="IPR036477">
    <property type="entry name" value="Formyl_transf_N_sf"/>
</dbReference>
<evidence type="ECO:0000313" key="2">
    <source>
        <dbReference type="EMBL" id="QAZ68355.1"/>
    </source>
</evidence>
<dbReference type="SUPFAM" id="SSF53328">
    <property type="entry name" value="Formyltransferase"/>
    <property type="match status" value="1"/>
</dbReference>
<evidence type="ECO:0000259" key="1">
    <source>
        <dbReference type="Pfam" id="PF00551"/>
    </source>
</evidence>
<dbReference type="Pfam" id="PF00551">
    <property type="entry name" value="Formyl_trans_N"/>
    <property type="match status" value="1"/>
</dbReference>
<keyword evidence="2" id="KW-0808">Transferase</keyword>
<organism evidence="2 3">
    <name type="scientific">Solidesulfovibrio carbinolicus</name>
    <dbReference type="NCBI Taxonomy" id="296842"/>
    <lineage>
        <taxon>Bacteria</taxon>
        <taxon>Pseudomonadati</taxon>
        <taxon>Thermodesulfobacteriota</taxon>
        <taxon>Desulfovibrionia</taxon>
        <taxon>Desulfovibrionales</taxon>
        <taxon>Desulfovibrionaceae</taxon>
        <taxon>Solidesulfovibrio</taxon>
    </lineage>
</organism>
<dbReference type="EMBL" id="CP026538">
    <property type="protein sequence ID" value="QAZ68355.1"/>
    <property type="molecule type" value="Genomic_DNA"/>
</dbReference>
<dbReference type="OrthoDB" id="9788208at2"/>
<dbReference type="AlphaFoldDB" id="A0A4P6HMS3"/>
<name>A0A4P6HMS3_9BACT</name>
<dbReference type="Proteomes" id="UP000293296">
    <property type="component" value="Chromosome"/>
</dbReference>
<keyword evidence="3" id="KW-1185">Reference proteome</keyword>
<feature type="domain" description="Formyl transferase N-terminal" evidence="1">
    <location>
        <begin position="62"/>
        <end position="141"/>
    </location>
</feature>
<sequence>MPMTVTLVLLTANNDAPALLQILAAHGRDLELRHVVDLPGLRALLPTLGPKARLLSYLSSVIVPADCLTAFGLGAYNIHPGSPAYPGVAPEAWAAYEHAAAFGVTLHVMEPVVDSGTIIDAEVLPVPGPKARPTMAQAARQALPMLLLRQAGPLSREEPLVPVKKLAWGDTRRTVSDYERMCRFSADISREEMERRLLSFGPPGPVQFTVEFHGRTFTLETPGGIMGHLDPPQPDRVLGWVCDTATKAGPLEVKLTVDGQEFLLRAGEHRPDVAAAGFGDGYSGFTWEAPTHFRDGRPHRVEAVCKGQPLPGSPRLATFARMETSQG</sequence>
<dbReference type="KEGG" id="dcb:C3Y92_14440"/>
<gene>
    <name evidence="2" type="ORF">C3Y92_14440</name>
</gene>
<accession>A0A4P6HMS3</accession>
<evidence type="ECO:0000313" key="3">
    <source>
        <dbReference type="Proteomes" id="UP000293296"/>
    </source>
</evidence>
<reference evidence="2 3" key="1">
    <citation type="submission" date="2018-02" db="EMBL/GenBank/DDBJ databases">
        <title>Genome sequence of Desulfovibrio carbinolicus DSM 3852.</title>
        <authorList>
            <person name="Wilbanks E."/>
            <person name="Skennerton C.T."/>
            <person name="Orphan V.J."/>
        </authorList>
    </citation>
    <scope>NUCLEOTIDE SEQUENCE [LARGE SCALE GENOMIC DNA]</scope>
    <source>
        <strain evidence="2 3">DSM 3852</strain>
    </source>
</reference>
<dbReference type="InterPro" id="IPR002376">
    <property type="entry name" value="Formyl_transf_N"/>
</dbReference>